<sequence>MMSQSAIDRVLGGVLFAIAVAWTWGVVDTIAPASGPAMSGPRFFPLVLGILLGVLALAVVLSTFSGRAAAKIPDAADQVFVHEREPLSKEVRIVVSVFVLMVAYTFFMDKVGFLIATPIAVVVALNGILRIKSWKASILLALGMTVGCHLIFDVLMNAYLPRGTWLHFF</sequence>
<evidence type="ECO:0000313" key="3">
    <source>
        <dbReference type="EMBL" id="TCS63097.1"/>
    </source>
</evidence>
<organism evidence="3 4">
    <name type="scientific">Varunaivibrio sulfuroxidans</name>
    <dbReference type="NCBI Taxonomy" id="1773489"/>
    <lineage>
        <taxon>Bacteria</taxon>
        <taxon>Pseudomonadati</taxon>
        <taxon>Pseudomonadota</taxon>
        <taxon>Alphaproteobacteria</taxon>
        <taxon>Rhodospirillales</taxon>
        <taxon>Magnetovibrionaceae</taxon>
        <taxon>Varunaivibrio</taxon>
    </lineage>
</organism>
<accession>A0A4R3JBT0</accession>
<dbReference type="Pfam" id="PF07331">
    <property type="entry name" value="TctB"/>
    <property type="match status" value="1"/>
</dbReference>
<evidence type="ECO:0000256" key="1">
    <source>
        <dbReference type="SAM" id="Phobius"/>
    </source>
</evidence>
<dbReference type="RefSeq" id="WP_132938825.1">
    <property type="nucleotide sequence ID" value="NZ_CP119676.1"/>
</dbReference>
<dbReference type="AlphaFoldDB" id="A0A4R3JBT0"/>
<feature type="transmembrane region" description="Helical" evidence="1">
    <location>
        <begin position="43"/>
        <end position="64"/>
    </location>
</feature>
<protein>
    <submittedName>
        <fullName evidence="3">Tripartite tricarboxylate transporter TctB family protein</fullName>
    </submittedName>
</protein>
<comment type="caution">
    <text evidence="3">The sequence shown here is derived from an EMBL/GenBank/DDBJ whole genome shotgun (WGS) entry which is preliminary data.</text>
</comment>
<feature type="transmembrane region" description="Helical" evidence="1">
    <location>
        <begin position="138"/>
        <end position="160"/>
    </location>
</feature>
<keyword evidence="1" id="KW-0472">Membrane</keyword>
<proteinExistence type="predicted"/>
<dbReference type="EMBL" id="SLZW01000004">
    <property type="protein sequence ID" value="TCS63097.1"/>
    <property type="molecule type" value="Genomic_DNA"/>
</dbReference>
<feature type="transmembrane region" description="Helical" evidence="1">
    <location>
        <begin position="91"/>
        <end position="107"/>
    </location>
</feature>
<feature type="domain" description="DUF1468" evidence="2">
    <location>
        <begin position="10"/>
        <end position="161"/>
    </location>
</feature>
<evidence type="ECO:0000259" key="2">
    <source>
        <dbReference type="Pfam" id="PF07331"/>
    </source>
</evidence>
<dbReference type="OrthoDB" id="7855258at2"/>
<gene>
    <name evidence="3" type="ORF">EDD55_104190</name>
</gene>
<keyword evidence="4" id="KW-1185">Reference proteome</keyword>
<keyword evidence="1" id="KW-1133">Transmembrane helix</keyword>
<feature type="transmembrane region" description="Helical" evidence="1">
    <location>
        <begin position="113"/>
        <end position="131"/>
    </location>
</feature>
<dbReference type="Proteomes" id="UP000295304">
    <property type="component" value="Unassembled WGS sequence"/>
</dbReference>
<reference evidence="3 4" key="1">
    <citation type="submission" date="2019-03" db="EMBL/GenBank/DDBJ databases">
        <title>Genomic Encyclopedia of Type Strains, Phase IV (KMG-IV): sequencing the most valuable type-strain genomes for metagenomic binning, comparative biology and taxonomic classification.</title>
        <authorList>
            <person name="Goeker M."/>
        </authorList>
    </citation>
    <scope>NUCLEOTIDE SEQUENCE [LARGE SCALE GENOMIC DNA]</scope>
    <source>
        <strain evidence="3 4">DSM 101688</strain>
    </source>
</reference>
<name>A0A4R3JBT0_9PROT</name>
<keyword evidence="1" id="KW-0812">Transmembrane</keyword>
<dbReference type="InterPro" id="IPR009936">
    <property type="entry name" value="DUF1468"/>
</dbReference>
<evidence type="ECO:0000313" key="4">
    <source>
        <dbReference type="Proteomes" id="UP000295304"/>
    </source>
</evidence>